<sequence>MTTPKRQSAQTDAAALHQVAALPFRESENGPQVCLVTTRETRRWTIPKGWPMKGRTDRDAARIEALEEGGLVGKVAKRPIGSFLYWKRRPNELDLIRVEVYRLDVNEQLATWKEASERYAMWFPLDTAAELVDEPGLKAIFESLIVEPPLPADAPLLYHDGPASIKETAMAKGQMRSNKETRKPKAEKPKAAAGAPKPFANTTAAAKDKK</sequence>
<dbReference type="RefSeq" id="WP_073052624.1">
    <property type="nucleotide sequence ID" value="NZ_FQUP01000001.1"/>
</dbReference>
<dbReference type="Gene3D" id="3.90.79.10">
    <property type="entry name" value="Nucleoside Triphosphate Pyrophosphohydrolase"/>
    <property type="match status" value="1"/>
</dbReference>
<dbReference type="GO" id="GO:0005737">
    <property type="term" value="C:cytoplasm"/>
    <property type="evidence" value="ECO:0007669"/>
    <property type="project" value="TreeGrafter"/>
</dbReference>
<dbReference type="GO" id="GO:0046872">
    <property type="term" value="F:metal ion binding"/>
    <property type="evidence" value="ECO:0007669"/>
    <property type="project" value="UniProtKB-KW"/>
</dbReference>
<dbReference type="InterPro" id="IPR000086">
    <property type="entry name" value="NUDIX_hydrolase_dom"/>
</dbReference>
<organism evidence="7 8">
    <name type="scientific">Kaistia soli DSM 19436</name>
    <dbReference type="NCBI Taxonomy" id="1122133"/>
    <lineage>
        <taxon>Bacteria</taxon>
        <taxon>Pseudomonadati</taxon>
        <taxon>Pseudomonadota</taxon>
        <taxon>Alphaproteobacteria</taxon>
        <taxon>Hyphomicrobiales</taxon>
        <taxon>Kaistiaceae</taxon>
        <taxon>Kaistia</taxon>
    </lineage>
</organism>
<reference evidence="7 8" key="1">
    <citation type="submission" date="2016-11" db="EMBL/GenBank/DDBJ databases">
        <authorList>
            <person name="Jaros S."/>
            <person name="Januszkiewicz K."/>
            <person name="Wedrychowicz H."/>
        </authorList>
    </citation>
    <scope>NUCLEOTIDE SEQUENCE [LARGE SCALE GENOMIC DNA]</scope>
    <source>
        <strain evidence="7 8">DSM 19436</strain>
    </source>
</reference>
<evidence type="ECO:0000256" key="4">
    <source>
        <dbReference type="ARBA" id="ARBA00022842"/>
    </source>
</evidence>
<evidence type="ECO:0000256" key="3">
    <source>
        <dbReference type="ARBA" id="ARBA00022801"/>
    </source>
</evidence>
<feature type="region of interest" description="Disordered" evidence="5">
    <location>
        <begin position="169"/>
        <end position="210"/>
    </location>
</feature>
<comment type="cofactor">
    <cofactor evidence="1">
        <name>Mg(2+)</name>
        <dbReference type="ChEBI" id="CHEBI:18420"/>
    </cofactor>
</comment>
<feature type="compositionally biased region" description="Basic and acidic residues" evidence="5">
    <location>
        <begin position="177"/>
        <end position="190"/>
    </location>
</feature>
<dbReference type="InterPro" id="IPR047198">
    <property type="entry name" value="DDP-like_NUDIX"/>
</dbReference>
<protein>
    <submittedName>
        <fullName evidence="7">NUDIX domain-containing protein</fullName>
    </submittedName>
</protein>
<dbReference type="PANTHER" id="PTHR12629">
    <property type="entry name" value="DIPHOSPHOINOSITOL POLYPHOSPHATE PHOSPHOHYDROLASE"/>
    <property type="match status" value="1"/>
</dbReference>
<dbReference type="Pfam" id="PF00293">
    <property type="entry name" value="NUDIX"/>
    <property type="match status" value="1"/>
</dbReference>
<feature type="domain" description="Nudix hydrolase" evidence="6">
    <location>
        <begin position="14"/>
        <end position="146"/>
    </location>
</feature>
<evidence type="ECO:0000313" key="7">
    <source>
        <dbReference type="EMBL" id="SHF31247.1"/>
    </source>
</evidence>
<dbReference type="PROSITE" id="PS51462">
    <property type="entry name" value="NUDIX"/>
    <property type="match status" value="1"/>
</dbReference>
<name>A0A1M5AMB7_9HYPH</name>
<dbReference type="CDD" id="cd04666">
    <property type="entry name" value="NUDIX_DIPP2_like_Nudt4"/>
    <property type="match status" value="1"/>
</dbReference>
<keyword evidence="2" id="KW-0479">Metal-binding</keyword>
<gene>
    <name evidence="7" type="ORF">SAMN02745157_2178</name>
</gene>
<evidence type="ECO:0000256" key="2">
    <source>
        <dbReference type="ARBA" id="ARBA00022723"/>
    </source>
</evidence>
<evidence type="ECO:0000256" key="1">
    <source>
        <dbReference type="ARBA" id="ARBA00001946"/>
    </source>
</evidence>
<evidence type="ECO:0000313" key="8">
    <source>
        <dbReference type="Proteomes" id="UP000184485"/>
    </source>
</evidence>
<dbReference type="SUPFAM" id="SSF55811">
    <property type="entry name" value="Nudix"/>
    <property type="match status" value="1"/>
</dbReference>
<evidence type="ECO:0000259" key="6">
    <source>
        <dbReference type="PROSITE" id="PS51462"/>
    </source>
</evidence>
<keyword evidence="3" id="KW-0378">Hydrolase</keyword>
<accession>A0A1M5AMB7</accession>
<dbReference type="STRING" id="1122133.SAMN02745157_2178"/>
<dbReference type="Proteomes" id="UP000184485">
    <property type="component" value="Unassembled WGS sequence"/>
</dbReference>
<evidence type="ECO:0000256" key="5">
    <source>
        <dbReference type="SAM" id="MobiDB-lite"/>
    </source>
</evidence>
<proteinExistence type="predicted"/>
<dbReference type="EMBL" id="FQUP01000001">
    <property type="protein sequence ID" value="SHF31247.1"/>
    <property type="molecule type" value="Genomic_DNA"/>
</dbReference>
<dbReference type="GO" id="GO:0016462">
    <property type="term" value="F:pyrophosphatase activity"/>
    <property type="evidence" value="ECO:0007669"/>
    <property type="project" value="InterPro"/>
</dbReference>
<keyword evidence="8" id="KW-1185">Reference proteome</keyword>
<dbReference type="OrthoDB" id="7066910at2"/>
<keyword evidence="4" id="KW-0460">Magnesium</keyword>
<dbReference type="InterPro" id="IPR015797">
    <property type="entry name" value="NUDIX_hydrolase-like_dom_sf"/>
</dbReference>
<dbReference type="AlphaFoldDB" id="A0A1M5AMB7"/>
<dbReference type="PANTHER" id="PTHR12629:SF0">
    <property type="entry name" value="DIPHOSPHOINOSITOL-POLYPHOSPHATE DIPHOSPHATASE"/>
    <property type="match status" value="1"/>
</dbReference>